<keyword evidence="3" id="KW-0540">Nuclease</keyword>
<dbReference type="InterPro" id="IPR016191">
    <property type="entry name" value="Ribonuclease/ribotoxin"/>
</dbReference>
<evidence type="ECO:0000256" key="10">
    <source>
        <dbReference type="SAM" id="SignalP"/>
    </source>
</evidence>
<evidence type="ECO:0000313" key="12">
    <source>
        <dbReference type="Proteomes" id="UP000469558"/>
    </source>
</evidence>
<name>A0A8T9BZ78_9HELO</name>
<dbReference type="PANTHER" id="PTHR42104:SF1">
    <property type="entry name" value="EXTRACELLULAR GUANYL-SPECIFIC RIBONUCLEASE RNTA (AFU_ORTHOLOGUE AFUA_4G03230)"/>
    <property type="match status" value="1"/>
</dbReference>
<organism evidence="11 12">
    <name type="scientific">Lachnellula suecica</name>
    <dbReference type="NCBI Taxonomy" id="602035"/>
    <lineage>
        <taxon>Eukaryota</taxon>
        <taxon>Fungi</taxon>
        <taxon>Dikarya</taxon>
        <taxon>Ascomycota</taxon>
        <taxon>Pezizomycotina</taxon>
        <taxon>Leotiomycetes</taxon>
        <taxon>Helotiales</taxon>
        <taxon>Lachnaceae</taxon>
        <taxon>Lachnellula</taxon>
    </lineage>
</organism>
<evidence type="ECO:0000256" key="9">
    <source>
        <dbReference type="ARBA" id="ARBA00034015"/>
    </source>
</evidence>
<dbReference type="InterPro" id="IPR000026">
    <property type="entry name" value="N1-like"/>
</dbReference>
<evidence type="ECO:0000256" key="7">
    <source>
        <dbReference type="ARBA" id="ARBA00023157"/>
    </source>
</evidence>
<dbReference type="SUPFAM" id="SSF53933">
    <property type="entry name" value="Microbial ribonucleases"/>
    <property type="match status" value="1"/>
</dbReference>
<dbReference type="AlphaFoldDB" id="A0A8T9BZ78"/>
<dbReference type="OrthoDB" id="5425539at2759"/>
<evidence type="ECO:0000256" key="3">
    <source>
        <dbReference type="ARBA" id="ARBA00022722"/>
    </source>
</evidence>
<comment type="similarity">
    <text evidence="1">Belongs to the ribonuclease N1/T1 family.</text>
</comment>
<dbReference type="PANTHER" id="PTHR42104">
    <property type="entry name" value="EXTRACELLULAR GUANYL-SPECIFIC RIBONUCLEASE RNTA (AFU_ORTHOLOGUE AFUA_4G03230)"/>
    <property type="match status" value="1"/>
</dbReference>
<comment type="catalytic activity">
    <reaction evidence="9">
        <text>[RNA] containing guanosine + H2O = an [RNA fragment]-3'-guanosine-3'-phosphate + a 5'-hydroxy-ribonucleotide-3'-[RNA fragment].</text>
        <dbReference type="EC" id="4.6.1.24"/>
    </reaction>
</comment>
<dbReference type="PIRSF" id="PIRSF037430">
    <property type="entry name" value="RNase_U2"/>
    <property type="match status" value="1"/>
</dbReference>
<keyword evidence="8" id="KW-0456">Lyase</keyword>
<evidence type="ECO:0000256" key="8">
    <source>
        <dbReference type="ARBA" id="ARBA00023239"/>
    </source>
</evidence>
<dbReference type="InterPro" id="IPR048269">
    <property type="entry name" value="RNase_U2"/>
</dbReference>
<evidence type="ECO:0000256" key="4">
    <source>
        <dbReference type="ARBA" id="ARBA00022729"/>
    </source>
</evidence>
<evidence type="ECO:0000256" key="1">
    <source>
        <dbReference type="ARBA" id="ARBA00009006"/>
    </source>
</evidence>
<keyword evidence="5" id="KW-0255">Endonuclease</keyword>
<accession>A0A8T9BZ78</accession>
<dbReference type="Gene3D" id="3.10.450.30">
    <property type="entry name" value="Microbial ribonucleases"/>
    <property type="match status" value="1"/>
</dbReference>
<gene>
    <name evidence="11" type="primary">rntA</name>
    <name evidence="11" type="ORF">LSUE1_G009984</name>
</gene>
<dbReference type="Proteomes" id="UP000469558">
    <property type="component" value="Unassembled WGS sequence"/>
</dbReference>
<dbReference type="GO" id="GO:0003723">
    <property type="term" value="F:RNA binding"/>
    <property type="evidence" value="ECO:0007669"/>
    <property type="project" value="InterPro"/>
</dbReference>
<keyword evidence="4 10" id="KW-0732">Signal</keyword>
<evidence type="ECO:0000256" key="2">
    <source>
        <dbReference type="ARBA" id="ARBA00012549"/>
    </source>
</evidence>
<dbReference type="CDD" id="cd00606">
    <property type="entry name" value="fungal_RNase"/>
    <property type="match status" value="1"/>
</dbReference>
<protein>
    <recommendedName>
        <fullName evidence="2">ribonuclease T1</fullName>
        <ecNumber evidence="2">4.6.1.24</ecNumber>
    </recommendedName>
</protein>
<dbReference type="Pfam" id="PF00545">
    <property type="entry name" value="Ribonuclease"/>
    <property type="match status" value="1"/>
</dbReference>
<dbReference type="EC" id="4.6.1.24" evidence="2"/>
<feature type="signal peptide" evidence="10">
    <location>
        <begin position="1"/>
        <end position="19"/>
    </location>
</feature>
<comment type="caution">
    <text evidence="11">The sequence shown here is derived from an EMBL/GenBank/DDBJ whole genome shotgun (WGS) entry which is preliminary data.</text>
</comment>
<dbReference type="GO" id="GO:0016787">
    <property type="term" value="F:hydrolase activity"/>
    <property type="evidence" value="ECO:0007669"/>
    <property type="project" value="UniProtKB-KW"/>
</dbReference>
<evidence type="ECO:0000256" key="6">
    <source>
        <dbReference type="ARBA" id="ARBA00022801"/>
    </source>
</evidence>
<feature type="chain" id="PRO_5035819381" description="ribonuclease T1" evidence="10">
    <location>
        <begin position="20"/>
        <end position="139"/>
    </location>
</feature>
<dbReference type="GO" id="GO:0046589">
    <property type="term" value="F:ribonuclease T1 activity"/>
    <property type="evidence" value="ECO:0007669"/>
    <property type="project" value="UniProtKB-EC"/>
</dbReference>
<keyword evidence="6" id="KW-0378">Hydrolase</keyword>
<keyword evidence="12" id="KW-1185">Reference proteome</keyword>
<sequence length="139" mass="14777">MQFTSSLIALAFTLTATTAIPHNLSTDSADATCVYTCGKVCYYQSDVDAAVKQGYMYYSEGEQVGSNDYPHTENNYEGIDFYVSGPYEEFPILSSYKVYTGGSPGADRVVFNTGGKLAGVVTHTGASGDDFVTCSGCCA</sequence>
<reference evidence="11 12" key="1">
    <citation type="submission" date="2018-05" db="EMBL/GenBank/DDBJ databases">
        <title>Genome sequencing and assembly of the regulated plant pathogen Lachnellula willkommii and related sister species for the development of diagnostic species identification markers.</title>
        <authorList>
            <person name="Giroux E."/>
            <person name="Bilodeau G."/>
        </authorList>
    </citation>
    <scope>NUCLEOTIDE SEQUENCE [LARGE SCALE GENOMIC DNA]</scope>
    <source>
        <strain evidence="11 12">CBS 268.59</strain>
    </source>
</reference>
<dbReference type="EMBL" id="QGMK01002016">
    <property type="protein sequence ID" value="TVY62283.1"/>
    <property type="molecule type" value="Genomic_DNA"/>
</dbReference>
<proteinExistence type="inferred from homology"/>
<evidence type="ECO:0000256" key="5">
    <source>
        <dbReference type="ARBA" id="ARBA00022759"/>
    </source>
</evidence>
<keyword evidence="7" id="KW-1015">Disulfide bond</keyword>
<evidence type="ECO:0000313" key="11">
    <source>
        <dbReference type="EMBL" id="TVY62283.1"/>
    </source>
</evidence>